<dbReference type="InterPro" id="IPR020066">
    <property type="entry name" value="Cortexin"/>
</dbReference>
<keyword evidence="4 5" id="KW-0472">Membrane</keyword>
<sequence length="62" mass="6933">MGMDSRPGAELPPIDLDKGLAFAFLSLLCLFLLIMIVKCVKVVLDPYSEMATSSWEEQRLET</sequence>
<feature type="transmembrane region" description="Helical" evidence="5">
    <location>
        <begin position="20"/>
        <end position="40"/>
    </location>
</feature>
<evidence type="ECO:0000313" key="6">
    <source>
        <dbReference type="Proteomes" id="UP001318040"/>
    </source>
</evidence>
<dbReference type="GeneID" id="116943886"/>
<evidence type="ECO:0000256" key="4">
    <source>
        <dbReference type="ARBA" id="ARBA00023136"/>
    </source>
</evidence>
<accession>A0AAJ7T865</accession>
<dbReference type="PANTHER" id="PTHR16736">
    <property type="entry name" value="CORTEXIN-1-RELATED"/>
    <property type="match status" value="1"/>
</dbReference>
<dbReference type="KEGG" id="pmrn:116943886"/>
<evidence type="ECO:0000256" key="5">
    <source>
        <dbReference type="SAM" id="Phobius"/>
    </source>
</evidence>
<dbReference type="GO" id="GO:0016020">
    <property type="term" value="C:membrane"/>
    <property type="evidence" value="ECO:0007669"/>
    <property type="project" value="UniProtKB-SubCell"/>
</dbReference>
<organism evidence="6 7">
    <name type="scientific">Petromyzon marinus</name>
    <name type="common">Sea lamprey</name>
    <dbReference type="NCBI Taxonomy" id="7757"/>
    <lineage>
        <taxon>Eukaryota</taxon>
        <taxon>Metazoa</taxon>
        <taxon>Chordata</taxon>
        <taxon>Craniata</taxon>
        <taxon>Vertebrata</taxon>
        <taxon>Cyclostomata</taxon>
        <taxon>Hyperoartia</taxon>
        <taxon>Petromyzontiformes</taxon>
        <taxon>Petromyzontidae</taxon>
        <taxon>Petromyzon</taxon>
    </lineage>
</organism>
<name>A0AAJ7T865_PETMA</name>
<reference evidence="7" key="1">
    <citation type="submission" date="2025-08" db="UniProtKB">
        <authorList>
            <consortium name="RefSeq"/>
        </authorList>
    </citation>
    <scope>IDENTIFICATION</scope>
    <source>
        <tissue evidence="7">Sperm</tissue>
    </source>
</reference>
<comment type="subcellular location">
    <subcellularLocation>
        <location evidence="1">Membrane</location>
        <topology evidence="1">Single-pass membrane protein</topology>
    </subcellularLocation>
</comment>
<evidence type="ECO:0000256" key="2">
    <source>
        <dbReference type="ARBA" id="ARBA00022692"/>
    </source>
</evidence>
<evidence type="ECO:0000256" key="3">
    <source>
        <dbReference type="ARBA" id="ARBA00022989"/>
    </source>
</evidence>
<dbReference type="Proteomes" id="UP001318040">
    <property type="component" value="Chromosome 1"/>
</dbReference>
<gene>
    <name evidence="7" type="primary">LOC116943886</name>
</gene>
<dbReference type="PANTHER" id="PTHR16736:SF5">
    <property type="entry name" value="CORTEXIN DOMAIN-CONTAINING 1 PROTEIN"/>
    <property type="match status" value="1"/>
</dbReference>
<evidence type="ECO:0000313" key="7">
    <source>
        <dbReference type="RefSeq" id="XP_032813103.1"/>
    </source>
</evidence>
<keyword evidence="2 5" id="KW-0812">Transmembrane</keyword>
<proteinExistence type="predicted"/>
<keyword evidence="6" id="KW-1185">Reference proteome</keyword>
<keyword evidence="3 5" id="KW-1133">Transmembrane helix</keyword>
<protein>
    <submittedName>
        <fullName evidence="7">Cortexin domain-containing 1-like</fullName>
    </submittedName>
</protein>
<dbReference type="AlphaFoldDB" id="A0AAJ7T865"/>
<dbReference type="Pfam" id="PF11057">
    <property type="entry name" value="Cortexin"/>
    <property type="match status" value="1"/>
</dbReference>
<evidence type="ECO:0000256" key="1">
    <source>
        <dbReference type="ARBA" id="ARBA00004167"/>
    </source>
</evidence>
<dbReference type="RefSeq" id="XP_032813103.1">
    <property type="nucleotide sequence ID" value="XM_032957212.1"/>
</dbReference>